<protein>
    <recommendedName>
        <fullName evidence="6">Competence protein CoiA</fullName>
    </recommendedName>
</protein>
<organism evidence="4 5">
    <name type="scientific">Sediminibacillus dalangtanensis</name>
    <dbReference type="NCBI Taxonomy" id="2729421"/>
    <lineage>
        <taxon>Bacteria</taxon>
        <taxon>Bacillati</taxon>
        <taxon>Bacillota</taxon>
        <taxon>Bacilli</taxon>
        <taxon>Bacillales</taxon>
        <taxon>Bacillaceae</taxon>
        <taxon>Sediminibacillus</taxon>
    </lineage>
</organism>
<evidence type="ECO:0000259" key="2">
    <source>
        <dbReference type="Pfam" id="PF25164"/>
    </source>
</evidence>
<keyword evidence="5" id="KW-1185">Reference proteome</keyword>
<evidence type="ECO:0008006" key="6">
    <source>
        <dbReference type="Google" id="ProtNLM"/>
    </source>
</evidence>
<sequence>MLQACNQDGVPVILANFKRSFVERMRTKQRFYCPVCGERVIVKAGRTMIAHFSHSPNSSCAVVRGEGEYHERGKLHLFQWLKNQGLNVTLEKYLPEIRRRPDILLRLGRKVIALEYQCAALDREELYKRTEDYRKLAIEPLWILGGNRLKRTGARKMRLTSMDQSFLTRYNQSDSLLMNFYCPNTYQFCLFRQIQSAGNGQFYGDLHFLPRRHTRFLLLLQDRKPFQPFLLESWLQEKQKFRTKPPSKWTGRLHQSWRQWLYQKGYHQSLLPSYVYLPVFGQYRMKTPPWDWQSRLCLEYLKGLPLHRTVSLAPCYRLLKTEIKPSSEFPLISSPHDPIREYLKLLESLQMVSFENEHQLKKQTPITFPENVEQALSDDRKIIEALQKQY</sequence>
<name>A0ABX7VRT5_9BACI</name>
<feature type="domain" description="Competence protein CoiA C-terminal" evidence="3">
    <location>
        <begin position="232"/>
        <end position="376"/>
    </location>
</feature>
<dbReference type="Proteomes" id="UP000665043">
    <property type="component" value="Chromosome"/>
</dbReference>
<proteinExistence type="predicted"/>
<dbReference type="PIRSF" id="PIRSF007487">
    <property type="entry name" value="Competence-induced_CoiA_bac"/>
    <property type="match status" value="1"/>
</dbReference>
<dbReference type="Pfam" id="PF25164">
    <property type="entry name" value="CoiA_N"/>
    <property type="match status" value="1"/>
</dbReference>
<gene>
    <name evidence="4" type="ORF">ERJ70_04910</name>
</gene>
<accession>A0ABX7VRT5</accession>
<dbReference type="InterPro" id="IPR057253">
    <property type="entry name" value="CoiA-like_N"/>
</dbReference>
<evidence type="ECO:0000313" key="5">
    <source>
        <dbReference type="Proteomes" id="UP000665043"/>
    </source>
</evidence>
<evidence type="ECO:0000313" key="4">
    <source>
        <dbReference type="EMBL" id="QTM98694.1"/>
    </source>
</evidence>
<dbReference type="InterPro" id="IPR010330">
    <property type="entry name" value="CoiA_nuc"/>
</dbReference>
<feature type="domain" description="Competence protein CoiA-like N-terminal" evidence="2">
    <location>
        <begin position="16"/>
        <end position="62"/>
    </location>
</feature>
<dbReference type="Pfam" id="PF06054">
    <property type="entry name" value="CoiA_nuc"/>
    <property type="match status" value="1"/>
</dbReference>
<reference evidence="4 5" key="1">
    <citation type="submission" date="2019-12" db="EMBL/GenBank/DDBJ databases">
        <title>The whole genome sequencing of a strain isolated from a Mars analog, Dalangtan Playa.</title>
        <authorList>
            <person name="Huang T."/>
        </authorList>
    </citation>
    <scope>NUCLEOTIDE SEQUENCE [LARGE SCALE GENOMIC DNA]</scope>
    <source>
        <strain evidence="4 5">DP4-553-S</strain>
    </source>
</reference>
<evidence type="ECO:0000259" key="1">
    <source>
        <dbReference type="Pfam" id="PF06054"/>
    </source>
</evidence>
<dbReference type="RefSeq" id="WP_209367583.1">
    <property type="nucleotide sequence ID" value="NZ_CP046956.1"/>
</dbReference>
<dbReference type="Pfam" id="PF25166">
    <property type="entry name" value="CoiA_C"/>
    <property type="match status" value="1"/>
</dbReference>
<feature type="domain" description="Competence protein CoiA nuclease-like" evidence="1">
    <location>
        <begin position="66"/>
        <end position="222"/>
    </location>
</feature>
<dbReference type="InterPro" id="IPR057252">
    <property type="entry name" value="CoiA_C"/>
</dbReference>
<evidence type="ECO:0000259" key="3">
    <source>
        <dbReference type="Pfam" id="PF25166"/>
    </source>
</evidence>
<dbReference type="InterPro" id="IPR021176">
    <property type="entry name" value="Competence-induced_CoiA"/>
</dbReference>
<dbReference type="EMBL" id="CP046956">
    <property type="protein sequence ID" value="QTM98694.1"/>
    <property type="molecule type" value="Genomic_DNA"/>
</dbReference>